<protein>
    <submittedName>
        <fullName evidence="3">Uncharacterized protein</fullName>
    </submittedName>
</protein>
<reference evidence="3" key="1">
    <citation type="submission" date="2020-02" db="EMBL/GenBank/DDBJ databases">
        <authorList>
            <person name="Palmer J.M."/>
        </authorList>
    </citation>
    <scope>NUCLEOTIDE SEQUENCE</scope>
    <source>
        <strain evidence="3">EPUS1.4</strain>
        <tissue evidence="3">Thallus</tissue>
    </source>
</reference>
<dbReference type="Proteomes" id="UP000606974">
    <property type="component" value="Unassembled WGS sequence"/>
</dbReference>
<organism evidence="3 4">
    <name type="scientific">Endocarpon pusillum</name>
    <dbReference type="NCBI Taxonomy" id="364733"/>
    <lineage>
        <taxon>Eukaryota</taxon>
        <taxon>Fungi</taxon>
        <taxon>Dikarya</taxon>
        <taxon>Ascomycota</taxon>
        <taxon>Pezizomycotina</taxon>
        <taxon>Eurotiomycetes</taxon>
        <taxon>Chaetothyriomycetidae</taxon>
        <taxon>Verrucariales</taxon>
        <taxon>Verrucariaceae</taxon>
        <taxon>Endocarpon</taxon>
    </lineage>
</organism>
<feature type="coiled-coil region" evidence="1">
    <location>
        <begin position="97"/>
        <end position="124"/>
    </location>
</feature>
<name>A0A8H7ASU1_9EURO</name>
<evidence type="ECO:0000313" key="4">
    <source>
        <dbReference type="Proteomes" id="UP000606974"/>
    </source>
</evidence>
<feature type="region of interest" description="Disordered" evidence="2">
    <location>
        <begin position="1"/>
        <end position="34"/>
    </location>
</feature>
<dbReference type="AlphaFoldDB" id="A0A8H7ASU1"/>
<dbReference type="OrthoDB" id="10348529at2759"/>
<keyword evidence="1" id="KW-0175">Coiled coil</keyword>
<comment type="caution">
    <text evidence="3">The sequence shown here is derived from an EMBL/GenBank/DDBJ whole genome shotgun (WGS) entry which is preliminary data.</text>
</comment>
<proteinExistence type="predicted"/>
<evidence type="ECO:0000256" key="1">
    <source>
        <dbReference type="SAM" id="Coils"/>
    </source>
</evidence>
<evidence type="ECO:0000313" key="3">
    <source>
        <dbReference type="EMBL" id="KAF7513734.1"/>
    </source>
</evidence>
<accession>A0A8H7ASU1</accession>
<evidence type="ECO:0000256" key="2">
    <source>
        <dbReference type="SAM" id="MobiDB-lite"/>
    </source>
</evidence>
<feature type="compositionally biased region" description="Basic and acidic residues" evidence="2">
    <location>
        <begin position="1"/>
        <end position="19"/>
    </location>
</feature>
<sequence>MMSSLHDEKRPYYSDEDSRNSTTTSRPTREIEPSLIIHPYPGNVAKIRKLTAMYKNQMNLLRKNIHPSVDGLKMLHTAACYLDLPEGNDKHALRVDAIRKQRQRQEQLRELARLRDMTERLEEVLKLVNRPDKFREKMGMIKHHILLA</sequence>
<keyword evidence="4" id="KW-1185">Reference proteome</keyword>
<gene>
    <name evidence="3" type="ORF">GJ744_007785</name>
</gene>
<dbReference type="EMBL" id="JAACFV010000004">
    <property type="protein sequence ID" value="KAF7513734.1"/>
    <property type="molecule type" value="Genomic_DNA"/>
</dbReference>